<evidence type="ECO:0000313" key="3">
    <source>
        <dbReference type="EMBL" id="MBB3859323.1"/>
    </source>
</evidence>
<gene>
    <name evidence="3" type="ORF">GGQ88_000563</name>
</gene>
<dbReference type="Pfam" id="PF22022">
    <property type="entry name" value="Phage_int_M"/>
    <property type="match status" value="1"/>
</dbReference>
<keyword evidence="4" id="KW-1185">Reference proteome</keyword>
<dbReference type="Gene3D" id="1.10.150.130">
    <property type="match status" value="1"/>
</dbReference>
<name>A0A7W6EUJ7_9SPHN</name>
<protein>
    <recommendedName>
        <fullName evidence="2">Phage integrase central domain-containing protein</fullName>
    </recommendedName>
</protein>
<dbReference type="EMBL" id="JACICY010000001">
    <property type="protein sequence ID" value="MBB3859323.1"/>
    <property type="molecule type" value="Genomic_DNA"/>
</dbReference>
<evidence type="ECO:0000259" key="2">
    <source>
        <dbReference type="Pfam" id="PF22022"/>
    </source>
</evidence>
<proteinExistence type="predicted"/>
<keyword evidence="1" id="KW-0238">DNA-binding</keyword>
<dbReference type="Proteomes" id="UP000562395">
    <property type="component" value="Unassembled WGS sequence"/>
</dbReference>
<dbReference type="SUPFAM" id="SSF56349">
    <property type="entry name" value="DNA breaking-rejoining enzymes"/>
    <property type="match status" value="1"/>
</dbReference>
<evidence type="ECO:0000313" key="4">
    <source>
        <dbReference type="Proteomes" id="UP000562395"/>
    </source>
</evidence>
<feature type="domain" description="Phage integrase central" evidence="2">
    <location>
        <begin position="2"/>
        <end position="69"/>
    </location>
</feature>
<dbReference type="InterPro" id="IPR053876">
    <property type="entry name" value="Phage_int_M"/>
</dbReference>
<sequence>MLATYVYPVIREVPIDEIGTSHVLDILEPIWKAKAETASRVRARIETTLDAAKARGFRDGESPARWRGHLALILPVRSRLTRGSAPPHSLP</sequence>
<accession>A0A7W6EUJ7</accession>
<evidence type="ECO:0000256" key="1">
    <source>
        <dbReference type="ARBA" id="ARBA00023125"/>
    </source>
</evidence>
<dbReference type="InterPro" id="IPR011010">
    <property type="entry name" value="DNA_brk_join_enz"/>
</dbReference>
<dbReference type="InterPro" id="IPR010998">
    <property type="entry name" value="Integrase_recombinase_N"/>
</dbReference>
<dbReference type="GO" id="GO:0003677">
    <property type="term" value="F:DNA binding"/>
    <property type="evidence" value="ECO:0007669"/>
    <property type="project" value="UniProtKB-KW"/>
</dbReference>
<dbReference type="AlphaFoldDB" id="A0A7W6EUJ7"/>
<reference evidence="3 4" key="1">
    <citation type="submission" date="2020-08" db="EMBL/GenBank/DDBJ databases">
        <title>Genomic Encyclopedia of Type Strains, Phase IV (KMG-IV): sequencing the most valuable type-strain genomes for metagenomic binning, comparative biology and taxonomic classification.</title>
        <authorList>
            <person name="Goeker M."/>
        </authorList>
    </citation>
    <scope>NUCLEOTIDE SEQUENCE [LARGE SCALE GENOMIC DNA]</scope>
    <source>
        <strain evidence="3 4">DSM 14552</strain>
    </source>
</reference>
<comment type="caution">
    <text evidence="3">The sequence shown here is derived from an EMBL/GenBank/DDBJ whole genome shotgun (WGS) entry which is preliminary data.</text>
</comment>
<organism evidence="3 4">
    <name type="scientific">Novosphingobium hassiacum</name>
    <dbReference type="NCBI Taxonomy" id="173676"/>
    <lineage>
        <taxon>Bacteria</taxon>
        <taxon>Pseudomonadati</taxon>
        <taxon>Pseudomonadota</taxon>
        <taxon>Alphaproteobacteria</taxon>
        <taxon>Sphingomonadales</taxon>
        <taxon>Sphingomonadaceae</taxon>
        <taxon>Novosphingobium</taxon>
    </lineage>
</organism>